<evidence type="ECO:0000313" key="3">
    <source>
        <dbReference type="EMBL" id="AEB95256.1"/>
    </source>
</evidence>
<comment type="function">
    <text evidence="2">CRISPR (clustered regularly interspaced short palindromic repeat) is an adaptive immune system that provides protection against mobile genetic elements (viruses, transposable elements and conjugative plasmids). CRISPR clusters contain spacers, sequences complementary to antecedent mobile elements, and target invading nucleic acids. CRISPR clusters are transcribed and processed into CRISPR RNA (crRNA).</text>
</comment>
<evidence type="ECO:0000256" key="2">
    <source>
        <dbReference type="ARBA" id="ARBA00025626"/>
    </source>
</evidence>
<dbReference type="GO" id="GO:0051607">
    <property type="term" value="P:defense response to virus"/>
    <property type="evidence" value="ECO:0007669"/>
    <property type="project" value="UniProtKB-KW"/>
</dbReference>
<evidence type="ECO:0000256" key="1">
    <source>
        <dbReference type="ARBA" id="ARBA00023118"/>
    </source>
</evidence>
<dbReference type="KEGG" id="mcn:Mcup_1151"/>
<sequence length="332" mass="36580">MISGSVRFLVNVESLNGVESVGNLTRHRTAPIVTKTGGEYVIRYVPVISGESIAHAYQMALVDMADKLKLPVTARTRQGELIKFSDDDMLEAEGISPPKKEGKTLNDARRFEVDVMLKDLVADVGGFMYAGGNPVRRSSKFSVGYMIPVLGNGDIPAQLEAQFHVRYSSSKMENQAIFNVEVGSALYTLSFMLDEEKVAVPSNPGPQVEGEKRLQEQKMNRVEAAIKSLYTVLTGNFGGKRSRFLPSMELKSAVVTVTDFPFITEPGHSNDYISLTGDRVKKAKDVLGGKRVLTYAIDREGLNLGSAERISDPEDMIRRLLEEAKKSLENVK</sequence>
<dbReference type="STRING" id="1006006.Mcup_1151"/>
<keyword evidence="4" id="KW-1185">Reference proteome</keyword>
<evidence type="ECO:0000313" key="4">
    <source>
        <dbReference type="Proteomes" id="UP000007812"/>
    </source>
</evidence>
<reference evidence="3 4" key="1">
    <citation type="journal article" date="2011" name="J. Bacteriol.">
        <title>Complete genome sequence of Metallosphaera cuprina, a metal sulfide-oxidizing archaeon from a hot spring.</title>
        <authorList>
            <person name="Liu L.J."/>
            <person name="You X.Y."/>
            <person name="Zheng H."/>
            <person name="Wang S."/>
            <person name="Jiang C.Y."/>
            <person name="Liu S.J."/>
        </authorList>
    </citation>
    <scope>NUCLEOTIDE SEQUENCE [LARGE SCALE GENOMIC DNA]</scope>
    <source>
        <strain evidence="3 4">Ar-4</strain>
    </source>
</reference>
<dbReference type="InterPro" id="IPR052681">
    <property type="entry name" value="CRISPR-Cas7/Cst2/DevR"/>
</dbReference>
<dbReference type="Proteomes" id="UP000007812">
    <property type="component" value="Chromosome"/>
</dbReference>
<dbReference type="NCBIfam" id="TIGR02583">
    <property type="entry name" value="DevR_archaea"/>
    <property type="match status" value="1"/>
</dbReference>
<organism evidence="3 4">
    <name type="scientific">Metallosphaera cuprina (strain Ar-4)</name>
    <dbReference type="NCBI Taxonomy" id="1006006"/>
    <lineage>
        <taxon>Archaea</taxon>
        <taxon>Thermoproteota</taxon>
        <taxon>Thermoprotei</taxon>
        <taxon>Sulfolobales</taxon>
        <taxon>Sulfolobaceae</taxon>
        <taxon>Metallosphaera</taxon>
    </lineage>
</organism>
<dbReference type="AlphaFoldDB" id="F4G358"/>
<dbReference type="PANTHER" id="PTHR37459">
    <property type="match status" value="1"/>
</dbReference>
<dbReference type="GeneID" id="10493342"/>
<proteinExistence type="predicted"/>
<name>F4G358_METCR</name>
<dbReference type="PANTHER" id="PTHR37459:SF1">
    <property type="entry name" value="CRISPR-ASSOCIATED PROTEIN CAS7_CST2_DEVR"/>
    <property type="match status" value="1"/>
</dbReference>
<dbReference type="InterPro" id="IPR002764">
    <property type="entry name" value="Cas7/Cst2/DevR_sub_I-a/Apern"/>
</dbReference>
<dbReference type="HOGENOM" id="CLU_054331_0_0_2"/>
<dbReference type="EMBL" id="CP002656">
    <property type="protein sequence ID" value="AEB95256.1"/>
    <property type="molecule type" value="Genomic_DNA"/>
</dbReference>
<dbReference type="OrthoDB" id="97643at2157"/>
<dbReference type="eggNOG" id="arCOG03617">
    <property type="taxonomic scope" value="Archaea"/>
</dbReference>
<dbReference type="Pfam" id="PF01905">
    <property type="entry name" value="DevR"/>
    <property type="match status" value="1"/>
</dbReference>
<dbReference type="InterPro" id="IPR010154">
    <property type="entry name" value="CRISPR-assoc_Cas7/Cst2/DevR"/>
</dbReference>
<protein>
    <submittedName>
        <fullName evidence="3">CRISPR-associated autoregulator DevR family protein protein</fullName>
    </submittedName>
</protein>
<accession>F4G358</accession>
<dbReference type="PATRIC" id="fig|1006006.8.peg.1146"/>
<gene>
    <name evidence="3" type="ordered locus">Mcup_1151</name>
</gene>
<keyword evidence="1" id="KW-0051">Antiviral defense</keyword>
<dbReference type="RefSeq" id="WP_013737754.1">
    <property type="nucleotide sequence ID" value="NC_015435.1"/>
</dbReference>
<dbReference type="NCBIfam" id="TIGR01875">
    <property type="entry name" value="cas_MJ0381"/>
    <property type="match status" value="1"/>
</dbReference>